<feature type="region of interest" description="Disordered" evidence="1">
    <location>
        <begin position="55"/>
        <end position="152"/>
    </location>
</feature>
<gene>
    <name evidence="2" type="ORF">AOZ06_29705</name>
</gene>
<feature type="compositionally biased region" description="Polar residues" evidence="1">
    <location>
        <begin position="122"/>
        <end position="131"/>
    </location>
</feature>
<dbReference type="AlphaFoldDB" id="A0A0N9I4E0"/>
<reference evidence="2 3" key="1">
    <citation type="submission" date="2015-07" db="EMBL/GenBank/DDBJ databases">
        <title>Genome sequencing of Kibdelosporangium phytohabitans.</title>
        <authorList>
            <person name="Qin S."/>
            <person name="Xing K."/>
        </authorList>
    </citation>
    <scope>NUCLEOTIDE SEQUENCE [LARGE SCALE GENOMIC DNA]</scope>
    <source>
        <strain evidence="2 3">KLBMP1111</strain>
    </source>
</reference>
<protein>
    <submittedName>
        <fullName evidence="2">Uncharacterized protein</fullName>
    </submittedName>
</protein>
<accession>A0A0N9I4E0</accession>
<evidence type="ECO:0000256" key="1">
    <source>
        <dbReference type="SAM" id="MobiDB-lite"/>
    </source>
</evidence>
<dbReference type="Proteomes" id="UP000063699">
    <property type="component" value="Chromosome"/>
</dbReference>
<evidence type="ECO:0000313" key="3">
    <source>
        <dbReference type="Proteomes" id="UP000063699"/>
    </source>
</evidence>
<feature type="compositionally biased region" description="Polar residues" evidence="1">
    <location>
        <begin position="55"/>
        <end position="98"/>
    </location>
</feature>
<dbReference type="EMBL" id="CP012752">
    <property type="protein sequence ID" value="ALG10514.1"/>
    <property type="molecule type" value="Genomic_DNA"/>
</dbReference>
<dbReference type="STRING" id="860235.AOZ06_29705"/>
<keyword evidence="3" id="KW-1185">Reference proteome</keyword>
<dbReference type="KEGG" id="kphy:AOZ06_29705"/>
<sequence>MRTVGVDLAAEPVNTAIAVIEWRPSVARVVAAELPGTDDSVVGGVWMIEYHATTPASDASASVNADIDPTSNRSRGCTRWATSTMAGERSTPNTSSPSPARYPVIRPGPQPRSATGAADPTKSANMSSTARSHGFAARASRSDTSYEAATVS</sequence>
<evidence type="ECO:0000313" key="2">
    <source>
        <dbReference type="EMBL" id="ALG10514.1"/>
    </source>
</evidence>
<feature type="compositionally biased region" description="Polar residues" evidence="1">
    <location>
        <begin position="142"/>
        <end position="152"/>
    </location>
</feature>
<name>A0A0N9I4E0_9PSEU</name>
<proteinExistence type="predicted"/>
<organism evidence="2 3">
    <name type="scientific">Kibdelosporangium phytohabitans</name>
    <dbReference type="NCBI Taxonomy" id="860235"/>
    <lineage>
        <taxon>Bacteria</taxon>
        <taxon>Bacillati</taxon>
        <taxon>Actinomycetota</taxon>
        <taxon>Actinomycetes</taxon>
        <taxon>Pseudonocardiales</taxon>
        <taxon>Pseudonocardiaceae</taxon>
        <taxon>Kibdelosporangium</taxon>
    </lineage>
</organism>